<organism evidence="1 2">
    <name type="scientific">Sphingobacterium tenebrionis</name>
    <dbReference type="NCBI Taxonomy" id="3111775"/>
    <lineage>
        <taxon>Bacteria</taxon>
        <taxon>Pseudomonadati</taxon>
        <taxon>Bacteroidota</taxon>
        <taxon>Sphingobacteriia</taxon>
        <taxon>Sphingobacteriales</taxon>
        <taxon>Sphingobacteriaceae</taxon>
        <taxon>Sphingobacterium</taxon>
    </lineage>
</organism>
<dbReference type="EMBL" id="JAYLLN010000048">
    <property type="protein sequence ID" value="MEI5986209.1"/>
    <property type="molecule type" value="Genomic_DNA"/>
</dbReference>
<dbReference type="Proteomes" id="UP001363035">
    <property type="component" value="Unassembled WGS sequence"/>
</dbReference>
<comment type="caution">
    <text evidence="1">The sequence shown here is derived from an EMBL/GenBank/DDBJ whole genome shotgun (WGS) entry which is preliminary data.</text>
</comment>
<sequence length="249" mass="28721">MTKYTINKVFEKALPSNIWKIELDSIQPIISVETRNMDTSEASFHAFDLSGNCLMSPCQADGKEWTLDSVQDGQLILKRIGEHTPIQEGIKIINIERNEVVFTSYEFILLDVYCGFVHARHRSISSGETIAINIHSGKYSPALEHKFEICLNKIQYPITYSPIPQFLKNEDSTGPLWLSKCGQIYLWCYHQKTASGFDLILAISDLNRLLDKQVILNNMNKMIPQPYFQLERQVFFMTFNKREIVSYLV</sequence>
<evidence type="ECO:0000313" key="2">
    <source>
        <dbReference type="Proteomes" id="UP001363035"/>
    </source>
</evidence>
<gene>
    <name evidence="1" type="ORF">VJ786_14995</name>
</gene>
<dbReference type="RefSeq" id="WP_099366572.1">
    <property type="nucleotide sequence ID" value="NZ_JAYLLN010000048.1"/>
</dbReference>
<reference evidence="1 2" key="1">
    <citation type="submission" date="2024-01" db="EMBL/GenBank/DDBJ databases">
        <title>Sphingobacterium tenebrionis sp. nov., a novel endophyte isolated from tenebrio molitor intestines.</title>
        <authorList>
            <person name="Zhang C."/>
        </authorList>
    </citation>
    <scope>NUCLEOTIDE SEQUENCE [LARGE SCALE GENOMIC DNA]</scope>
    <source>
        <strain evidence="1 2">PU5-4</strain>
    </source>
</reference>
<protein>
    <submittedName>
        <fullName evidence="1">DUF4905 domain-containing protein</fullName>
    </submittedName>
</protein>
<accession>A0ABU8I9T9</accession>
<name>A0ABU8I9T9_9SPHI</name>
<evidence type="ECO:0000313" key="1">
    <source>
        <dbReference type="EMBL" id="MEI5986209.1"/>
    </source>
</evidence>
<keyword evidence="2" id="KW-1185">Reference proteome</keyword>
<proteinExistence type="predicted"/>